<gene>
    <name evidence="2" type="ORF">AM571_CH02578</name>
</gene>
<evidence type="ECO:0000256" key="1">
    <source>
        <dbReference type="SAM" id="MobiDB-lite"/>
    </source>
</evidence>
<evidence type="ECO:0000313" key="3">
    <source>
        <dbReference type="Proteomes" id="UP000185109"/>
    </source>
</evidence>
<feature type="compositionally biased region" description="Basic and acidic residues" evidence="1">
    <location>
        <begin position="42"/>
        <end position="53"/>
    </location>
</feature>
<organism evidence="2 3">
    <name type="scientific">Rhizobium etli 8C-3</name>
    <dbReference type="NCBI Taxonomy" id="538025"/>
    <lineage>
        <taxon>Bacteria</taxon>
        <taxon>Pseudomonadati</taxon>
        <taxon>Pseudomonadota</taxon>
        <taxon>Alphaproteobacteria</taxon>
        <taxon>Hyphomicrobiales</taxon>
        <taxon>Rhizobiaceae</taxon>
        <taxon>Rhizobium/Agrobacterium group</taxon>
        <taxon>Rhizobium</taxon>
    </lineage>
</organism>
<dbReference type="EMBL" id="CP017241">
    <property type="protein sequence ID" value="APO75386.1"/>
    <property type="molecule type" value="Genomic_DNA"/>
</dbReference>
<dbReference type="Proteomes" id="UP000185109">
    <property type="component" value="Chromosome"/>
</dbReference>
<feature type="region of interest" description="Disordered" evidence="1">
    <location>
        <begin position="1"/>
        <end position="53"/>
    </location>
</feature>
<sequence length="94" mass="9930">MTMRGQTAKAPSLSLSSSSRRPPGLAPVSGGSQKSRSAAGPSHEKESLGVERAELTDVIVTEIEIRWIGVSARQSQEAQSQLLTIRKNGVKATS</sequence>
<name>A0A1L5P5H9_RHIET</name>
<dbReference type="AlphaFoldDB" id="A0A1L5P5H9"/>
<proteinExistence type="predicted"/>
<protein>
    <submittedName>
        <fullName evidence="2">Uncharacterized protein</fullName>
    </submittedName>
</protein>
<reference evidence="2 3" key="1">
    <citation type="submission" date="2016-09" db="EMBL/GenBank/DDBJ databases">
        <title>The complete genome sequences of Rhizobium gallicum, symbiovars gallicum and phaseoli, symbionts associated to common bean (Phaseolus vulgaris).</title>
        <authorList>
            <person name="Bustos P."/>
            <person name="Santamaria R.I."/>
            <person name="Perez-Carrascal O.M."/>
            <person name="Juarez S."/>
            <person name="Lozano L."/>
            <person name="Martinez-Flores I."/>
            <person name="Martinez-Romero E."/>
            <person name="Cevallos M."/>
            <person name="Romero D."/>
            <person name="Davila G."/>
            <person name="Gonzalez V."/>
        </authorList>
    </citation>
    <scope>NUCLEOTIDE SEQUENCE [LARGE SCALE GENOMIC DNA]</scope>
    <source>
        <strain evidence="2 3">8C-3</strain>
    </source>
</reference>
<evidence type="ECO:0000313" key="2">
    <source>
        <dbReference type="EMBL" id="APO75386.1"/>
    </source>
</evidence>
<feature type="compositionally biased region" description="Low complexity" evidence="1">
    <location>
        <begin position="11"/>
        <end position="23"/>
    </location>
</feature>
<accession>A0A1L5P5H9</accession>